<accession>A0ABQ2L3E6</accession>
<dbReference type="Proteomes" id="UP000606653">
    <property type="component" value="Unassembled WGS sequence"/>
</dbReference>
<evidence type="ECO:0000313" key="1">
    <source>
        <dbReference type="EMBL" id="GGO01079.1"/>
    </source>
</evidence>
<dbReference type="Gene3D" id="3.40.190.10">
    <property type="entry name" value="Periplasmic binding protein-like II"/>
    <property type="match status" value="2"/>
</dbReference>
<sequence>MFAAIILSLTVGVTACSPGGSGNDKASTEKAAAAVNPNEPGWKSSKEPITFDWYMNFSWFGAKWGEDLTSQYITDKTGVSVNFIVPPGNENEKLNTLIASGDLPDFITIDVSNDAVQKMIEGKLVLPLNELADQYDPYFYKTADPAKLAWMKKEDGNVYGFPNASSSSEDFKKYGENFTSAQTFLVRKDMYEAIGSPDMRTPEGFLGALQAAKEKFPEVNGQPLIPLGLQEFTDIGNNALGDHLMNFLALPREQDGEIYDRTRDPEYIKWLKTFAEANRQGLLSKDIFIDKRPQMEEKIAQGRYFAMMYQRTDMSAQNASLYQQDPNSVYIAVDGPSNTNMDQPTLSGPGIGGWTLTMISKNVKDKARAVQFLTYLISEEGQKDTSLGQKGITYDTIDGKDQLLPEVIDLMNKDGGAAGKKYGVSYQYWMLMDTNMRMQWDAPSVEPGKQLEDWTKGKTVDFSLYEGINPTGTSEEGIVSNKINQEWGRVLPKLLFTKSDAEFDDMFNKYLQFRESAGYNKIIAYQNAKLQKNKEKLVTLQ</sequence>
<dbReference type="PANTHER" id="PTHR43649:SF12">
    <property type="entry name" value="DIACETYLCHITOBIOSE BINDING PROTEIN DASA"/>
    <property type="match status" value="1"/>
</dbReference>
<proteinExistence type="predicted"/>
<organism evidence="1 2">
    <name type="scientific">Saccharibacillus kuerlensis</name>
    <dbReference type="NCBI Taxonomy" id="459527"/>
    <lineage>
        <taxon>Bacteria</taxon>
        <taxon>Bacillati</taxon>
        <taxon>Bacillota</taxon>
        <taxon>Bacilli</taxon>
        <taxon>Bacillales</taxon>
        <taxon>Paenibacillaceae</taxon>
        <taxon>Saccharibacillus</taxon>
    </lineage>
</organism>
<dbReference type="PANTHER" id="PTHR43649">
    <property type="entry name" value="ARABINOSE-BINDING PROTEIN-RELATED"/>
    <property type="match status" value="1"/>
</dbReference>
<comment type="caution">
    <text evidence="1">The sequence shown here is derived from an EMBL/GenBank/DDBJ whole genome shotgun (WGS) entry which is preliminary data.</text>
</comment>
<dbReference type="SUPFAM" id="SSF53850">
    <property type="entry name" value="Periplasmic binding protein-like II"/>
    <property type="match status" value="1"/>
</dbReference>
<dbReference type="EMBL" id="BMLN01000006">
    <property type="protein sequence ID" value="GGO01079.1"/>
    <property type="molecule type" value="Genomic_DNA"/>
</dbReference>
<keyword evidence="2" id="KW-1185">Reference proteome</keyword>
<name>A0ABQ2L3E6_9BACL</name>
<dbReference type="Pfam" id="PF13416">
    <property type="entry name" value="SBP_bac_8"/>
    <property type="match status" value="1"/>
</dbReference>
<dbReference type="InterPro" id="IPR006059">
    <property type="entry name" value="SBP"/>
</dbReference>
<evidence type="ECO:0000313" key="2">
    <source>
        <dbReference type="Proteomes" id="UP000606653"/>
    </source>
</evidence>
<gene>
    <name evidence="1" type="ORF">GCM10010969_22980</name>
</gene>
<dbReference type="InterPro" id="IPR050490">
    <property type="entry name" value="Bact_solute-bd_prot1"/>
</dbReference>
<reference evidence="2" key="1">
    <citation type="journal article" date="2019" name="Int. J. Syst. Evol. Microbiol.">
        <title>The Global Catalogue of Microorganisms (GCM) 10K type strain sequencing project: providing services to taxonomists for standard genome sequencing and annotation.</title>
        <authorList>
            <consortium name="The Broad Institute Genomics Platform"/>
            <consortium name="The Broad Institute Genome Sequencing Center for Infectious Disease"/>
            <person name="Wu L."/>
            <person name="Ma J."/>
        </authorList>
    </citation>
    <scope>NUCLEOTIDE SEQUENCE [LARGE SCALE GENOMIC DNA]</scope>
    <source>
        <strain evidence="2">CGMCC 1.6964</strain>
    </source>
</reference>
<protein>
    <submittedName>
        <fullName evidence="1">ABC transporter substrate-binding protein</fullName>
    </submittedName>
</protein>